<evidence type="ECO:0000256" key="1">
    <source>
        <dbReference type="SAM" id="MobiDB-lite"/>
    </source>
</evidence>
<reference evidence="2" key="2">
    <citation type="journal article" date="2023" name="IMA Fungus">
        <title>Comparative genomic study of the Penicillium genus elucidates a diverse pangenome and 15 lateral gene transfer events.</title>
        <authorList>
            <person name="Petersen C."/>
            <person name="Sorensen T."/>
            <person name="Nielsen M.R."/>
            <person name="Sondergaard T.E."/>
            <person name="Sorensen J.L."/>
            <person name="Fitzpatrick D.A."/>
            <person name="Frisvad J.C."/>
            <person name="Nielsen K.L."/>
        </authorList>
    </citation>
    <scope>NUCLEOTIDE SEQUENCE</scope>
    <source>
        <strain evidence="2">IBT 30728</strain>
    </source>
</reference>
<organism evidence="2 3">
    <name type="scientific">Penicillium diatomitis</name>
    <dbReference type="NCBI Taxonomy" id="2819901"/>
    <lineage>
        <taxon>Eukaryota</taxon>
        <taxon>Fungi</taxon>
        <taxon>Dikarya</taxon>
        <taxon>Ascomycota</taxon>
        <taxon>Pezizomycotina</taxon>
        <taxon>Eurotiomycetes</taxon>
        <taxon>Eurotiomycetidae</taxon>
        <taxon>Eurotiales</taxon>
        <taxon>Aspergillaceae</taxon>
        <taxon>Penicillium</taxon>
    </lineage>
</organism>
<feature type="compositionally biased region" description="Low complexity" evidence="1">
    <location>
        <begin position="101"/>
        <end position="112"/>
    </location>
</feature>
<dbReference type="EMBL" id="JAPWDQ010000013">
    <property type="protein sequence ID" value="KAJ5472092.1"/>
    <property type="molecule type" value="Genomic_DNA"/>
</dbReference>
<gene>
    <name evidence="2" type="ORF">N7539_008661</name>
</gene>
<feature type="region of interest" description="Disordered" evidence="1">
    <location>
        <begin position="357"/>
        <end position="410"/>
    </location>
</feature>
<evidence type="ECO:0000313" key="2">
    <source>
        <dbReference type="EMBL" id="KAJ5472092.1"/>
    </source>
</evidence>
<dbReference type="AlphaFoldDB" id="A0A9W9WR03"/>
<protein>
    <submittedName>
        <fullName evidence="2">Uncharacterized protein</fullName>
    </submittedName>
</protein>
<feature type="region of interest" description="Disordered" evidence="1">
    <location>
        <begin position="56"/>
        <end position="130"/>
    </location>
</feature>
<dbReference type="Proteomes" id="UP001148312">
    <property type="component" value="Unassembled WGS sequence"/>
</dbReference>
<proteinExistence type="predicted"/>
<sequence length="540" mass="59693">MAPQEAEVLSALKLLRDTPSDILNTHRDLALRTLTQIGRAINAHWIEDEAPNRVNVGVHGGPYGPTEPEAQRSQSDTFSQLIVSSTPSQESNASSLPGRGLSKSSSKTSLESTTRKRKRQATKDPHSAALIGAAKKRLPRILEFCKSYASLSEILQTEQEMQFADKRIDHLKQIDGNKTPTEEQKLLKGLSQLSLAQQFTDWEIARGWKPRADVLYNGIGAHPPKTAGKMTRFAREHGYPESDHNVMRKGIQRGTNQLLFLKLLNDNSTSPDQKDAAKGILALVTIFEYALFQALSASELPTLAKSLLQECDSSEVIIDSQSGQRNVVLASARYISQWFENLSGDFEMISQTMKRRRRDTHSLAHVTSSQTGDRPVAPTRARPADSQTEPNSEPDGASNCQPSDVIHPSMNSHELTTFSTFPRAESNPQRSQTNPSFMQLQQIPEEVEIVPNPRSHDLAQFSRNTTDVNCSLASDSESCSMSHELSLFSTSPSNIPIQQHLFVPRSCSAFPGDIRNPVSEIRTTQNMASHELSSFSTIPA</sequence>
<evidence type="ECO:0000313" key="3">
    <source>
        <dbReference type="Proteomes" id="UP001148312"/>
    </source>
</evidence>
<dbReference type="RefSeq" id="XP_056786638.1">
    <property type="nucleotide sequence ID" value="XM_056938256.1"/>
</dbReference>
<comment type="caution">
    <text evidence="2">The sequence shown here is derived from an EMBL/GenBank/DDBJ whole genome shotgun (WGS) entry which is preliminary data.</text>
</comment>
<reference evidence="2" key="1">
    <citation type="submission" date="2022-12" db="EMBL/GenBank/DDBJ databases">
        <authorList>
            <person name="Petersen C."/>
        </authorList>
    </citation>
    <scope>NUCLEOTIDE SEQUENCE</scope>
    <source>
        <strain evidence="2">IBT 30728</strain>
    </source>
</reference>
<keyword evidence="3" id="KW-1185">Reference proteome</keyword>
<accession>A0A9W9WR03</accession>
<feature type="compositionally biased region" description="Polar residues" evidence="1">
    <location>
        <begin position="71"/>
        <end position="95"/>
    </location>
</feature>
<name>A0A9W9WR03_9EURO</name>
<dbReference type="GeneID" id="81628506"/>